<organism evidence="1 2">
    <name type="scientific">Streptococcus oralis subsp. tigurinus</name>
    <dbReference type="NCBI Taxonomy" id="1077464"/>
    <lineage>
        <taxon>Bacteria</taxon>
        <taxon>Bacillati</taxon>
        <taxon>Bacillota</taxon>
        <taxon>Bacilli</taxon>
        <taxon>Lactobacillales</taxon>
        <taxon>Streptococcaceae</taxon>
        <taxon>Streptococcus</taxon>
    </lineage>
</organism>
<proteinExistence type="predicted"/>
<name>A0A1X0WWU9_STROR</name>
<dbReference type="Proteomes" id="UP000192789">
    <property type="component" value="Unassembled WGS sequence"/>
</dbReference>
<accession>A0A1X0WWU9</accession>
<evidence type="ECO:0000313" key="1">
    <source>
        <dbReference type="EMBL" id="ORJ31278.1"/>
    </source>
</evidence>
<evidence type="ECO:0000313" key="2">
    <source>
        <dbReference type="Proteomes" id="UP000192789"/>
    </source>
</evidence>
<gene>
    <name evidence="1" type="ORF">ATE35_01555</name>
</gene>
<reference evidence="1 2" key="1">
    <citation type="journal article" date="2016" name="PLoS ONE">
        <title>Comparative Genomics Analysis of Streptococcus tigurinus Strains Identifies Genetic Elements Specifically and Uniquely Present in Highly Virulent Strains.</title>
        <authorList>
            <person name="Diene S.M."/>
            <person name="Francois P."/>
            <person name="Zbinden A."/>
            <person name="Entenza J.M."/>
            <person name="Resch G."/>
        </authorList>
    </citation>
    <scope>NUCLEOTIDE SEQUENCE [LARGE SCALE GENOMIC DNA]</scope>
    <source>
        <strain evidence="1 2">AZ_14</strain>
    </source>
</reference>
<dbReference type="EMBL" id="LNVG01000001">
    <property type="protein sequence ID" value="ORJ31278.1"/>
    <property type="molecule type" value="Genomic_DNA"/>
</dbReference>
<protein>
    <submittedName>
        <fullName evidence="1">Uncharacterized protein</fullName>
    </submittedName>
</protein>
<sequence>MALITTQMIAKLKEIHTRQEEANCLFFWFRKAGKTSVKELKDQNKNEKYLDNEGEIVLQ</sequence>
<comment type="caution">
    <text evidence="1">The sequence shown here is derived from an EMBL/GenBank/DDBJ whole genome shotgun (WGS) entry which is preliminary data.</text>
</comment>
<dbReference type="AlphaFoldDB" id="A0A1X0WWU9"/>